<dbReference type="EMBL" id="BMNG01000001">
    <property type="protein sequence ID" value="GGO34818.1"/>
    <property type="molecule type" value="Genomic_DNA"/>
</dbReference>
<proteinExistence type="predicted"/>
<gene>
    <name evidence="2" type="ORF">GCM10012286_04500</name>
</gene>
<evidence type="ECO:0000313" key="3">
    <source>
        <dbReference type="Proteomes" id="UP000656881"/>
    </source>
</evidence>
<accession>A0ABQ2LIJ6</accession>
<protein>
    <submittedName>
        <fullName evidence="2">Uncharacterized protein</fullName>
    </submittedName>
</protein>
<dbReference type="Proteomes" id="UP000656881">
    <property type="component" value="Unassembled WGS sequence"/>
</dbReference>
<keyword evidence="3" id="KW-1185">Reference proteome</keyword>
<feature type="region of interest" description="Disordered" evidence="1">
    <location>
        <begin position="1"/>
        <end position="25"/>
    </location>
</feature>
<evidence type="ECO:0000256" key="1">
    <source>
        <dbReference type="SAM" id="MobiDB-lite"/>
    </source>
</evidence>
<evidence type="ECO:0000313" key="2">
    <source>
        <dbReference type="EMBL" id="GGO34818.1"/>
    </source>
</evidence>
<reference evidence="3" key="1">
    <citation type="journal article" date="2019" name="Int. J. Syst. Evol. Microbiol.">
        <title>The Global Catalogue of Microorganisms (GCM) 10K type strain sequencing project: providing services to taxonomists for standard genome sequencing and annotation.</title>
        <authorList>
            <consortium name="The Broad Institute Genomics Platform"/>
            <consortium name="The Broad Institute Genome Sequencing Center for Infectious Disease"/>
            <person name="Wu L."/>
            <person name="Ma J."/>
        </authorList>
    </citation>
    <scope>NUCLEOTIDE SEQUENCE [LARGE SCALE GENOMIC DNA]</scope>
    <source>
        <strain evidence="3">CGMCC 4.7349</strain>
    </source>
</reference>
<dbReference type="RefSeq" id="WP_229696629.1">
    <property type="nucleotide sequence ID" value="NZ_BMNG01000001.1"/>
</dbReference>
<sequence length="220" mass="24351">MRFRRKPSRTDPSAPRPLPPPESYWGHGGDYHTWVDFLRRWSTGEDGEDADLDARALPPLAESQFLGETWERLTAHLTGAVDVRLRAWAERLVRALAAAPDEFGYGRELAQARTGLREVRSVAGHSGLPAGLRTSLTELVDRHIAEIQQQLERALDDYARAGGDLAQAERRRRTLRDNPLTAATSSPAPGARSSAAPPHGTDPWQSTDPGARPRRRVITD</sequence>
<feature type="region of interest" description="Disordered" evidence="1">
    <location>
        <begin position="169"/>
        <end position="220"/>
    </location>
</feature>
<comment type="caution">
    <text evidence="2">The sequence shown here is derived from an EMBL/GenBank/DDBJ whole genome shotgun (WGS) entry which is preliminary data.</text>
</comment>
<organism evidence="2 3">
    <name type="scientific">Streptomyces lasiicapitis</name>
    <dbReference type="NCBI Taxonomy" id="1923961"/>
    <lineage>
        <taxon>Bacteria</taxon>
        <taxon>Bacillati</taxon>
        <taxon>Actinomycetota</taxon>
        <taxon>Actinomycetes</taxon>
        <taxon>Kitasatosporales</taxon>
        <taxon>Streptomycetaceae</taxon>
        <taxon>Streptomyces</taxon>
    </lineage>
</organism>
<name>A0ABQ2LIJ6_9ACTN</name>
<feature type="compositionally biased region" description="Low complexity" evidence="1">
    <location>
        <begin position="182"/>
        <end position="198"/>
    </location>
</feature>